<sequence>MSRLGNFKGINIFNIIIPSLIILLIALYFIGGYRKSFDEGIFDENKVYQHIKELSSPKYKGRLAGDEGNKLTLQYIEDYFKNLGIEPAGKNDTYYQYFDTMITHIDLNPYFAIESKDGQIIEEFEMFKDYKFFTYWYGGGGRFKGDIVFVDNYLYDVPPQLLKNKLVVMGTFDIRIKDVEYVIRNNGKGILFRRTSPYDRQDRELQLQKKVENTIKKGESLFFGYLGLEAYNKIKNYSSHELINQGMSEDILVEEELPESVGIIKNVKLKCDINYPVIKTANILGKIDGKAKDKYLIIGANIDHVGQGMNGKHFPGALNNASGTGMMLELARVIKLQKNLPDRTIIFAGWNAKENVAAGSQYYVKNPLSPLEKTQVINLDCIGSTVDGEIRFETKGEAGEILRDKIIQYAEDLKDTNNLQIETIKTPVGRWSDHMPFIETKIPAINIIDGSLNLYTYEDNIDNVSKEKLKKVGIVIINYIKREIFKDTLADYLNNIEIILIIIFLFGTLFIYMIFSIYKTNGDMEILSISIENIYYSLPFNILLKCFYFITPAFIILFSLIFIGSLPLNFNMVFHNGELYTNFSMYLTMKKSILYIRNLLLHGFGMTENNVEIFRIVLNSTGKSVKLLSFAIVISLILGVVKGMFDSYKGGRRSGLRTVGTLMAFSLPDVFIVLCSMLLISYISYSDMIKQLVDLSKLKGFFMPLLTLSIIPTVYISRITFIVVQEEIKKDYVIAAKGRGLSKFDIFTRHILKSVVIKVVDSIPALITIIISNLIIVEYLLDYRGIVFNLYMFYKQNDINSFIGLSLALGLIYITFIIIAKLISRLINPKKREGVN</sequence>
<dbReference type="Proteomes" id="UP000190285">
    <property type="component" value="Unassembled WGS sequence"/>
</dbReference>
<dbReference type="SUPFAM" id="SSF161098">
    <property type="entry name" value="MetI-like"/>
    <property type="match status" value="1"/>
</dbReference>
<evidence type="ECO:0000256" key="2">
    <source>
        <dbReference type="ARBA" id="ARBA00022692"/>
    </source>
</evidence>
<gene>
    <name evidence="7" type="ORF">SAMN02194393_01160</name>
</gene>
<dbReference type="Gene3D" id="3.40.630.10">
    <property type="entry name" value="Zn peptidases"/>
    <property type="match status" value="2"/>
</dbReference>
<dbReference type="GO" id="GO:0055085">
    <property type="term" value="P:transmembrane transport"/>
    <property type="evidence" value="ECO:0007669"/>
    <property type="project" value="InterPro"/>
</dbReference>
<feature type="transmembrane region" description="Helical" evidence="5">
    <location>
        <begin position="12"/>
        <end position="31"/>
    </location>
</feature>
<dbReference type="EMBL" id="FUZT01000002">
    <property type="protein sequence ID" value="SKC50368.1"/>
    <property type="molecule type" value="Genomic_DNA"/>
</dbReference>
<evidence type="ECO:0000313" key="8">
    <source>
        <dbReference type="Proteomes" id="UP000190285"/>
    </source>
</evidence>
<feature type="transmembrane region" description="Helical" evidence="5">
    <location>
        <begin position="665"/>
        <end position="685"/>
    </location>
</feature>
<evidence type="ECO:0000256" key="5">
    <source>
        <dbReference type="RuleBase" id="RU363032"/>
    </source>
</evidence>
<dbReference type="InterPro" id="IPR035906">
    <property type="entry name" value="MetI-like_sf"/>
</dbReference>
<organism evidence="7 8">
    <name type="scientific">Maledivibacter halophilus</name>
    <dbReference type="NCBI Taxonomy" id="36842"/>
    <lineage>
        <taxon>Bacteria</taxon>
        <taxon>Bacillati</taxon>
        <taxon>Bacillota</taxon>
        <taxon>Clostridia</taxon>
        <taxon>Peptostreptococcales</taxon>
        <taxon>Caminicellaceae</taxon>
        <taxon>Maledivibacter</taxon>
    </lineage>
</organism>
<dbReference type="CDD" id="cd06261">
    <property type="entry name" value="TM_PBP2"/>
    <property type="match status" value="1"/>
</dbReference>
<feature type="transmembrane region" description="Helical" evidence="5">
    <location>
        <begin position="538"/>
        <end position="563"/>
    </location>
</feature>
<dbReference type="SUPFAM" id="SSF53187">
    <property type="entry name" value="Zn-dependent exopeptidases"/>
    <property type="match status" value="1"/>
</dbReference>
<keyword evidence="3 5" id="KW-1133">Transmembrane helix</keyword>
<keyword evidence="4 5" id="KW-0472">Membrane</keyword>
<comment type="subcellular location">
    <subcellularLocation>
        <location evidence="5">Cell membrane</location>
        <topology evidence="5">Multi-pass membrane protein</topology>
    </subcellularLocation>
    <subcellularLocation>
        <location evidence="1">Membrane</location>
        <topology evidence="1">Multi-pass membrane protein</topology>
    </subcellularLocation>
</comment>
<dbReference type="PANTHER" id="PTHR12147">
    <property type="entry name" value="METALLOPEPTIDASE M28 FAMILY MEMBER"/>
    <property type="match status" value="1"/>
</dbReference>
<dbReference type="InterPro" id="IPR045175">
    <property type="entry name" value="M28_fam"/>
</dbReference>
<dbReference type="GO" id="GO:0008235">
    <property type="term" value="F:metalloexopeptidase activity"/>
    <property type="evidence" value="ECO:0007669"/>
    <property type="project" value="InterPro"/>
</dbReference>
<reference evidence="7 8" key="1">
    <citation type="submission" date="2017-02" db="EMBL/GenBank/DDBJ databases">
        <authorList>
            <person name="Peterson S.W."/>
        </authorList>
    </citation>
    <scope>NUCLEOTIDE SEQUENCE [LARGE SCALE GENOMIC DNA]</scope>
    <source>
        <strain evidence="7 8">M1</strain>
    </source>
</reference>
<name>A0A1T5JGQ7_9FIRM</name>
<keyword evidence="5" id="KW-0813">Transport</keyword>
<dbReference type="RefSeq" id="WP_079490006.1">
    <property type="nucleotide sequence ID" value="NZ_FUZT01000002.1"/>
</dbReference>
<dbReference type="PANTHER" id="PTHR12147:SF26">
    <property type="entry name" value="PEPTIDASE M28 DOMAIN-CONTAINING PROTEIN"/>
    <property type="match status" value="1"/>
</dbReference>
<evidence type="ECO:0000313" key="7">
    <source>
        <dbReference type="EMBL" id="SKC50368.1"/>
    </source>
</evidence>
<keyword evidence="8" id="KW-1185">Reference proteome</keyword>
<evidence type="ECO:0000256" key="1">
    <source>
        <dbReference type="ARBA" id="ARBA00004141"/>
    </source>
</evidence>
<dbReference type="InterPro" id="IPR000515">
    <property type="entry name" value="MetI-like"/>
</dbReference>
<dbReference type="InterPro" id="IPR007484">
    <property type="entry name" value="Peptidase_M28"/>
</dbReference>
<proteinExistence type="inferred from homology"/>
<evidence type="ECO:0000256" key="4">
    <source>
        <dbReference type="ARBA" id="ARBA00023136"/>
    </source>
</evidence>
<dbReference type="Pfam" id="PF04389">
    <property type="entry name" value="Peptidase_M28"/>
    <property type="match status" value="1"/>
</dbReference>
<dbReference type="STRING" id="36842.SAMN02194393_01160"/>
<protein>
    <submittedName>
        <fullName evidence="7">ABC-type dipeptide/oligopeptide/nickel transport system, permease component</fullName>
    </submittedName>
</protein>
<dbReference type="GO" id="GO:0006508">
    <property type="term" value="P:proteolysis"/>
    <property type="evidence" value="ECO:0007669"/>
    <property type="project" value="InterPro"/>
</dbReference>
<feature type="transmembrane region" description="Helical" evidence="5">
    <location>
        <begin position="705"/>
        <end position="724"/>
    </location>
</feature>
<feature type="transmembrane region" description="Helical" evidence="5">
    <location>
        <begin position="498"/>
        <end position="518"/>
    </location>
</feature>
<dbReference type="OrthoDB" id="233977at2"/>
<feature type="transmembrane region" description="Helical" evidence="5">
    <location>
        <begin position="759"/>
        <end position="781"/>
    </location>
</feature>
<dbReference type="AlphaFoldDB" id="A0A1T5JGQ7"/>
<dbReference type="GO" id="GO:0005886">
    <property type="term" value="C:plasma membrane"/>
    <property type="evidence" value="ECO:0007669"/>
    <property type="project" value="UniProtKB-SubCell"/>
</dbReference>
<dbReference type="Gene3D" id="1.10.3720.10">
    <property type="entry name" value="MetI-like"/>
    <property type="match status" value="1"/>
</dbReference>
<feature type="domain" description="ABC transmembrane type-1" evidence="6">
    <location>
        <begin position="621"/>
        <end position="824"/>
    </location>
</feature>
<dbReference type="Pfam" id="PF00528">
    <property type="entry name" value="BPD_transp_1"/>
    <property type="match status" value="1"/>
</dbReference>
<dbReference type="PROSITE" id="PS50928">
    <property type="entry name" value="ABC_TM1"/>
    <property type="match status" value="1"/>
</dbReference>
<accession>A0A1T5JGQ7</accession>
<evidence type="ECO:0000256" key="3">
    <source>
        <dbReference type="ARBA" id="ARBA00022989"/>
    </source>
</evidence>
<feature type="transmembrane region" description="Helical" evidence="5">
    <location>
        <begin position="801"/>
        <end position="823"/>
    </location>
</feature>
<feature type="transmembrane region" description="Helical" evidence="5">
    <location>
        <begin position="627"/>
        <end position="645"/>
    </location>
</feature>
<keyword evidence="2 5" id="KW-0812">Transmembrane</keyword>
<comment type="similarity">
    <text evidence="5">Belongs to the binding-protein-dependent transport system permease family.</text>
</comment>
<evidence type="ECO:0000259" key="6">
    <source>
        <dbReference type="PROSITE" id="PS50928"/>
    </source>
</evidence>